<dbReference type="Pfam" id="PF09723">
    <property type="entry name" value="Zn_ribbon_8"/>
    <property type="match status" value="1"/>
</dbReference>
<evidence type="ECO:0000259" key="2">
    <source>
        <dbReference type="SMART" id="SM00834"/>
    </source>
</evidence>
<keyword evidence="4" id="KW-1185">Reference proteome</keyword>
<feature type="compositionally biased region" description="Basic and acidic residues" evidence="1">
    <location>
        <begin position="56"/>
        <end position="80"/>
    </location>
</feature>
<protein>
    <submittedName>
        <fullName evidence="3">Zinc ribbon domain-containing protein</fullName>
    </submittedName>
</protein>
<feature type="region of interest" description="Disordered" evidence="1">
    <location>
        <begin position="56"/>
        <end position="111"/>
    </location>
</feature>
<proteinExistence type="predicted"/>
<gene>
    <name evidence="3" type="ORF">E6P07_04910</name>
</gene>
<accession>A0A6I6E787</accession>
<dbReference type="PANTHER" id="PTHR34404:SF2">
    <property type="entry name" value="CONSERVED SERINE RICH PROTEIN"/>
    <property type="match status" value="1"/>
</dbReference>
<dbReference type="NCBIfam" id="TIGR02605">
    <property type="entry name" value="CxxC_CxxC_SSSS"/>
    <property type="match status" value="1"/>
</dbReference>
<dbReference type="SMART" id="SM00834">
    <property type="entry name" value="CxxC_CXXC_SSSS"/>
    <property type="match status" value="1"/>
</dbReference>
<dbReference type="PANTHER" id="PTHR34404">
    <property type="entry name" value="REGULATORY PROTEIN, FMDB FAMILY"/>
    <property type="match status" value="1"/>
</dbReference>
<evidence type="ECO:0000313" key="3">
    <source>
        <dbReference type="EMBL" id="QGU32388.1"/>
    </source>
</evidence>
<feature type="domain" description="Putative regulatory protein FmdB zinc ribbon" evidence="2">
    <location>
        <begin position="1"/>
        <end position="42"/>
    </location>
</feature>
<feature type="compositionally biased region" description="Low complexity" evidence="1">
    <location>
        <begin position="81"/>
        <end position="95"/>
    </location>
</feature>
<dbReference type="EMBL" id="CP039268">
    <property type="protein sequence ID" value="QGU32388.1"/>
    <property type="molecule type" value="Genomic_DNA"/>
</dbReference>
<dbReference type="KEGG" id="ttp:E6P07_04910"/>
<dbReference type="InterPro" id="IPR013429">
    <property type="entry name" value="Regulatory_FmdB_Zinc_ribbon"/>
</dbReference>
<evidence type="ECO:0000256" key="1">
    <source>
        <dbReference type="SAM" id="MobiDB-lite"/>
    </source>
</evidence>
<organism evidence="3 4">
    <name type="scientific">Thermochromatium tepidum ATCC 43061</name>
    <dbReference type="NCBI Taxonomy" id="316276"/>
    <lineage>
        <taxon>Bacteria</taxon>
        <taxon>Pseudomonadati</taxon>
        <taxon>Pseudomonadota</taxon>
        <taxon>Gammaproteobacteria</taxon>
        <taxon>Chromatiales</taxon>
        <taxon>Chromatiaceae</taxon>
        <taxon>Thermochromatium</taxon>
    </lineage>
</organism>
<dbReference type="Proteomes" id="UP000426424">
    <property type="component" value="Chromosome"/>
</dbReference>
<name>A0A6I6E787_THETI</name>
<evidence type="ECO:0000313" key="4">
    <source>
        <dbReference type="Proteomes" id="UP000426424"/>
    </source>
</evidence>
<dbReference type="AlphaFoldDB" id="A0A6I6E787"/>
<dbReference type="OrthoDB" id="9813321at2"/>
<dbReference type="RefSeq" id="WP_153974586.1">
    <property type="nucleotide sequence ID" value="NZ_CP039268.1"/>
</dbReference>
<sequence length="111" mass="11891">MPIYEYRCEHCDHELEQMQKISDPPLTDCPACGRPTLKKRISAAGFRLKGSGWYETDFKKSGDKKKNLHDGGGEKKDSAAKSDSAGSSATAKSDAPTGTSTSKPAAKDAVL</sequence>
<reference evidence="3 4" key="1">
    <citation type="submission" date="2019-12" db="EMBL/GenBank/DDBJ databases">
        <title>The complete genome of the thermophilic, anoxygenic phototrophic gammaproteobacterium Thermochromatium tepidum.</title>
        <authorList>
            <person name="Sattley W.M."/>
            <person name="Swingley W.D."/>
            <person name="Burchell B.M."/>
            <person name="Gurbani S.A."/>
            <person name="Kujawa C.M."/>
            <person name="Nuccio D.A."/>
            <person name="Schladweiler J."/>
            <person name="Shaffer K.N."/>
            <person name="Stokes L.M."/>
            <person name="Touchman J.W."/>
            <person name="Blankenship R.E."/>
            <person name="Madigan M.T."/>
        </authorList>
    </citation>
    <scope>NUCLEOTIDE SEQUENCE [LARGE SCALE GENOMIC DNA]</scope>
    <source>
        <strain evidence="3 4">ATCC 43061</strain>
    </source>
</reference>